<name>A0A127VK67_9SPHI</name>
<proteinExistence type="predicted"/>
<protein>
    <recommendedName>
        <fullName evidence="3">DUF4280 domain-containing protein</fullName>
    </recommendedName>
</protein>
<sequence length="158" mass="17287">MAEKHLVVEGAMCMCDFGKNPDFLKVLTHKREYANDKSGSTKYIASTKDIGATFKQNTFGPCAKQLGKPCNAIVLEWKYFYEHTTLTNGGKIILEDSKATCPIGGPDCIKIIKHGQIAEPGGQNFKNAEPKVSKVLNPAVDPRALTEEPVSIEGIIFE</sequence>
<keyword evidence="2" id="KW-1185">Reference proteome</keyword>
<accession>A0A127VK67</accession>
<dbReference type="EMBL" id="CP014504">
    <property type="protein sequence ID" value="AMQ01591.1"/>
    <property type="molecule type" value="Genomic_DNA"/>
</dbReference>
<gene>
    <name evidence="1" type="ORF">AY601_4763</name>
</gene>
<organism evidence="1 2">
    <name type="scientific">Pedobacter cryoconitis</name>
    <dbReference type="NCBI Taxonomy" id="188932"/>
    <lineage>
        <taxon>Bacteria</taxon>
        <taxon>Pseudomonadati</taxon>
        <taxon>Bacteroidota</taxon>
        <taxon>Sphingobacteriia</taxon>
        <taxon>Sphingobacteriales</taxon>
        <taxon>Sphingobacteriaceae</taxon>
        <taxon>Pedobacter</taxon>
    </lineage>
</organism>
<dbReference type="InterPro" id="IPR025460">
    <property type="entry name" value="DUF4280"/>
</dbReference>
<dbReference type="OrthoDB" id="882303at2"/>
<evidence type="ECO:0000313" key="2">
    <source>
        <dbReference type="Proteomes" id="UP000071561"/>
    </source>
</evidence>
<reference evidence="1 2" key="1">
    <citation type="submission" date="2016-03" db="EMBL/GenBank/DDBJ databases">
        <title>Complete genome sequence of Pedobacter cryoconitis PAMC 27485.</title>
        <authorList>
            <person name="Lee J."/>
            <person name="Kim O.-S."/>
        </authorList>
    </citation>
    <scope>NUCLEOTIDE SEQUENCE [LARGE SCALE GENOMIC DNA]</scope>
    <source>
        <strain evidence="1 2">PAMC 27485</strain>
    </source>
</reference>
<dbReference type="KEGG" id="pcm:AY601_4763"/>
<dbReference type="RefSeq" id="WP_068406003.1">
    <property type="nucleotide sequence ID" value="NZ_CP014504.1"/>
</dbReference>
<evidence type="ECO:0000313" key="1">
    <source>
        <dbReference type="EMBL" id="AMQ01591.1"/>
    </source>
</evidence>
<dbReference type="Proteomes" id="UP000071561">
    <property type="component" value="Chromosome"/>
</dbReference>
<evidence type="ECO:0008006" key="3">
    <source>
        <dbReference type="Google" id="ProtNLM"/>
    </source>
</evidence>
<dbReference type="Pfam" id="PF14107">
    <property type="entry name" value="DUF4280"/>
    <property type="match status" value="1"/>
</dbReference>
<dbReference type="AlphaFoldDB" id="A0A127VK67"/>
<dbReference type="PATRIC" id="fig|188932.3.peg.4939"/>